<evidence type="ECO:0000313" key="7">
    <source>
        <dbReference type="EMBL" id="GGZ73702.1"/>
    </source>
</evidence>
<evidence type="ECO:0000256" key="5">
    <source>
        <dbReference type="SAM" id="MobiDB-lite"/>
    </source>
</evidence>
<dbReference type="Pfam" id="PF07813">
    <property type="entry name" value="LTXXQ"/>
    <property type="match status" value="1"/>
</dbReference>
<feature type="chain" id="PRO_5034471415" evidence="6">
    <location>
        <begin position="27"/>
        <end position="296"/>
    </location>
</feature>
<keyword evidence="4" id="KW-0574">Periplasm</keyword>
<dbReference type="GO" id="GO:0051082">
    <property type="term" value="F:unfolded protein binding"/>
    <property type="evidence" value="ECO:0007669"/>
    <property type="project" value="TreeGrafter"/>
</dbReference>
<organism evidence="7 8">
    <name type="scientific">Paraglaciecola chathamensis</name>
    <dbReference type="NCBI Taxonomy" id="368405"/>
    <lineage>
        <taxon>Bacteria</taxon>
        <taxon>Pseudomonadati</taxon>
        <taxon>Pseudomonadota</taxon>
        <taxon>Gammaproteobacteria</taxon>
        <taxon>Alteromonadales</taxon>
        <taxon>Alteromonadaceae</taxon>
        <taxon>Paraglaciecola</taxon>
    </lineage>
</organism>
<dbReference type="EMBL" id="BMZC01000011">
    <property type="protein sequence ID" value="GGZ73702.1"/>
    <property type="molecule type" value="Genomic_DNA"/>
</dbReference>
<dbReference type="AlphaFoldDB" id="A0A8H9IC77"/>
<evidence type="ECO:0000256" key="1">
    <source>
        <dbReference type="ARBA" id="ARBA00004418"/>
    </source>
</evidence>
<feature type="compositionally biased region" description="Basic and acidic residues" evidence="5">
    <location>
        <begin position="156"/>
        <end position="179"/>
    </location>
</feature>
<evidence type="ECO:0000313" key="8">
    <source>
        <dbReference type="Proteomes" id="UP000622604"/>
    </source>
</evidence>
<dbReference type="GO" id="GO:0030288">
    <property type="term" value="C:outer membrane-bounded periplasmic space"/>
    <property type="evidence" value="ECO:0007669"/>
    <property type="project" value="TreeGrafter"/>
</dbReference>
<comment type="subcellular location">
    <subcellularLocation>
        <location evidence="1">Periplasm</location>
    </subcellularLocation>
</comment>
<gene>
    <name evidence="7" type="ORF">GCM10011274_35030</name>
</gene>
<dbReference type="InterPro" id="IPR052211">
    <property type="entry name" value="Cpx_auxiliary_protein"/>
</dbReference>
<dbReference type="Proteomes" id="UP000622604">
    <property type="component" value="Unassembled WGS sequence"/>
</dbReference>
<accession>A0A8H9IC77</accession>
<comment type="similarity">
    <text evidence="2">Belongs to the CpxP/Spy family.</text>
</comment>
<dbReference type="Gene3D" id="1.20.120.1490">
    <property type="match status" value="2"/>
</dbReference>
<feature type="signal peptide" evidence="6">
    <location>
        <begin position="1"/>
        <end position="26"/>
    </location>
</feature>
<comment type="caution">
    <text evidence="7">The sequence shown here is derived from an EMBL/GenBank/DDBJ whole genome shotgun (WGS) entry which is preliminary data.</text>
</comment>
<evidence type="ECO:0000256" key="3">
    <source>
        <dbReference type="ARBA" id="ARBA00022729"/>
    </source>
</evidence>
<evidence type="ECO:0000256" key="6">
    <source>
        <dbReference type="SAM" id="SignalP"/>
    </source>
</evidence>
<feature type="region of interest" description="Disordered" evidence="5">
    <location>
        <begin position="149"/>
        <end position="179"/>
    </location>
</feature>
<name>A0A8H9IC77_9ALTE</name>
<sequence>MRTLKSLFTPIAVSIAIILAQPSASAKPPEHKAQISLRHFLKQVDLTDSQRQDVRLLMQQNRATKNTYQPDQESTREAVRNLIQTDEWHEADISSALEAELHLQAQLMWLNIQTQHQIWLTLNEAQKAQILTELNITSEDAYSENALGENALGENPHNELKQQNEERRQGKREMHQEQRQKKLIAALNLTDEQQALLVSQRAAEKADREAHKPVQQTLKAEFIGLVTAENLNESDWIALQAQTQTSRFEHAFTRAKNQYTFWNSLSSEQQQTLQEIITKQQREQKRRPRFGRKDES</sequence>
<protein>
    <submittedName>
        <fullName evidence="7">Uncharacterized protein</fullName>
    </submittedName>
</protein>
<dbReference type="InterPro" id="IPR012899">
    <property type="entry name" value="LTXXQ"/>
</dbReference>
<proteinExistence type="inferred from homology"/>
<keyword evidence="3 6" id="KW-0732">Signal</keyword>
<dbReference type="PANTHER" id="PTHR38102">
    <property type="entry name" value="PERIPLASMIC CHAPERONE SPY"/>
    <property type="match status" value="1"/>
</dbReference>
<dbReference type="PANTHER" id="PTHR38102:SF1">
    <property type="entry name" value="PERIPLASMIC CHAPERONE SPY"/>
    <property type="match status" value="1"/>
</dbReference>
<dbReference type="RefSeq" id="WP_191866754.1">
    <property type="nucleotide sequence ID" value="NZ_BMZC01000011.1"/>
</dbReference>
<reference evidence="7" key="2">
    <citation type="submission" date="2020-09" db="EMBL/GenBank/DDBJ databases">
        <authorList>
            <person name="Sun Q."/>
            <person name="Kim S."/>
        </authorList>
    </citation>
    <scope>NUCLEOTIDE SEQUENCE</scope>
    <source>
        <strain evidence="7">KCTC 32337</strain>
    </source>
</reference>
<evidence type="ECO:0000256" key="4">
    <source>
        <dbReference type="ARBA" id="ARBA00022764"/>
    </source>
</evidence>
<evidence type="ECO:0000256" key="2">
    <source>
        <dbReference type="ARBA" id="ARBA00008441"/>
    </source>
</evidence>
<reference evidence="7" key="1">
    <citation type="journal article" date="2014" name="Int. J. Syst. Evol. Microbiol.">
        <title>Complete genome sequence of Corynebacterium casei LMG S-19264T (=DSM 44701T), isolated from a smear-ripened cheese.</title>
        <authorList>
            <consortium name="US DOE Joint Genome Institute (JGI-PGF)"/>
            <person name="Walter F."/>
            <person name="Albersmeier A."/>
            <person name="Kalinowski J."/>
            <person name="Ruckert C."/>
        </authorList>
    </citation>
    <scope>NUCLEOTIDE SEQUENCE</scope>
    <source>
        <strain evidence="7">KCTC 32337</strain>
    </source>
</reference>